<dbReference type="PANTHER" id="PTHR46231:SF1">
    <property type="entry name" value="ANKYRIN REPEAT AND BTB_POZ DOMAIN-CONTAINING PROTEIN 1"/>
    <property type="match status" value="1"/>
</dbReference>
<evidence type="ECO:0000256" key="1">
    <source>
        <dbReference type="ARBA" id="ARBA00022737"/>
    </source>
</evidence>
<accession>A0A9W4XF85</accession>
<keyword evidence="5" id="KW-1185">Reference proteome</keyword>
<comment type="caution">
    <text evidence="4">The sequence shown here is derived from an EMBL/GenBank/DDBJ whole genome shotgun (WGS) entry which is preliminary data.</text>
</comment>
<reference evidence="4" key="1">
    <citation type="submission" date="2022-12" db="EMBL/GenBank/DDBJ databases">
        <authorList>
            <person name="Brejova B."/>
        </authorList>
    </citation>
    <scope>NUCLEOTIDE SEQUENCE</scope>
</reference>
<name>A0A9W4XF85_9ASCO</name>
<dbReference type="Gene3D" id="1.25.40.20">
    <property type="entry name" value="Ankyrin repeat-containing domain"/>
    <property type="match status" value="1"/>
</dbReference>
<dbReference type="Pfam" id="PF13637">
    <property type="entry name" value="Ank_4"/>
    <property type="match status" value="1"/>
</dbReference>
<dbReference type="SMART" id="SM00248">
    <property type="entry name" value="ANK"/>
    <property type="match status" value="2"/>
</dbReference>
<dbReference type="InterPro" id="IPR002110">
    <property type="entry name" value="Ankyrin_rpt"/>
</dbReference>
<dbReference type="Gene3D" id="3.30.710.10">
    <property type="entry name" value="Potassium Channel Kv1.1, Chain A"/>
    <property type="match status" value="2"/>
</dbReference>
<dbReference type="GO" id="GO:0000151">
    <property type="term" value="C:ubiquitin ligase complex"/>
    <property type="evidence" value="ECO:0007669"/>
    <property type="project" value="TreeGrafter"/>
</dbReference>
<evidence type="ECO:0000313" key="5">
    <source>
        <dbReference type="Proteomes" id="UP001152885"/>
    </source>
</evidence>
<dbReference type="InterPro" id="IPR011333">
    <property type="entry name" value="SKP1/BTB/POZ_sf"/>
</dbReference>
<feature type="domain" description="BTB" evidence="3">
    <location>
        <begin position="137"/>
        <end position="196"/>
    </location>
</feature>
<protein>
    <recommendedName>
        <fullName evidence="3">BTB domain-containing protein</fullName>
    </recommendedName>
</protein>
<dbReference type="SUPFAM" id="SSF48403">
    <property type="entry name" value="Ankyrin repeat"/>
    <property type="match status" value="1"/>
</dbReference>
<dbReference type="PROSITE" id="PS50097">
    <property type="entry name" value="BTB"/>
    <property type="match status" value="1"/>
</dbReference>
<dbReference type="AlphaFoldDB" id="A0A9W4XF85"/>
<dbReference type="Pfam" id="PF00651">
    <property type="entry name" value="BTB"/>
    <property type="match status" value="1"/>
</dbReference>
<dbReference type="InterPro" id="IPR044515">
    <property type="entry name" value="ABTB1"/>
</dbReference>
<gene>
    <name evidence="4" type="ORF">CANVERA_P4715</name>
</gene>
<proteinExistence type="predicted"/>
<organism evidence="4 5">
    <name type="scientific">Candida verbasci</name>
    <dbReference type="NCBI Taxonomy" id="1227364"/>
    <lineage>
        <taxon>Eukaryota</taxon>
        <taxon>Fungi</taxon>
        <taxon>Dikarya</taxon>
        <taxon>Ascomycota</taxon>
        <taxon>Saccharomycotina</taxon>
        <taxon>Pichiomycetes</taxon>
        <taxon>Debaryomycetaceae</taxon>
        <taxon>Candida/Lodderomyces clade</taxon>
        <taxon>Candida</taxon>
    </lineage>
</organism>
<evidence type="ECO:0000256" key="2">
    <source>
        <dbReference type="ARBA" id="ARBA00023043"/>
    </source>
</evidence>
<keyword evidence="2" id="KW-0040">ANK repeat</keyword>
<dbReference type="InterPro" id="IPR036770">
    <property type="entry name" value="Ankyrin_rpt-contain_sf"/>
</dbReference>
<dbReference type="Proteomes" id="UP001152885">
    <property type="component" value="Unassembled WGS sequence"/>
</dbReference>
<dbReference type="GO" id="GO:0005737">
    <property type="term" value="C:cytoplasm"/>
    <property type="evidence" value="ECO:0007669"/>
    <property type="project" value="TreeGrafter"/>
</dbReference>
<keyword evidence="1" id="KW-0677">Repeat</keyword>
<dbReference type="EMBL" id="CANTUO010000006">
    <property type="protein sequence ID" value="CAI5760205.1"/>
    <property type="molecule type" value="Genomic_DNA"/>
</dbReference>
<evidence type="ECO:0000313" key="4">
    <source>
        <dbReference type="EMBL" id="CAI5760205.1"/>
    </source>
</evidence>
<sequence>MSLSSASPPTANEEESSSATSTVFNEICMACRIGDYEVVDSLLSTPNLDINQVDEYDYSPLILSSLCGHYKIVELLLQRGAVCDRDTFQGARCIYGALTEEIRDLLISFDISKAVDISQPFASHISSLLNPLVSNYQDLIIQIGNENLSLHRFLLSARSDYFKSKLESEWEELTVVKLNEAEINPVVFKGIINYIYLKSDSIGIDDESIQDDLLNLAIKYQLYDLVEAIRQVKSNKSESISKLKHDLSFKFLEKARSDLNYFLTNSIIHGSINSEMNLNDEIEFEDIEVERYLSEKRKSILLSSKSIPDLILATIDISSESVVYYPVNKSIISRSEYFDTMFKSNIFKFSQEEDLPTYQHDTKLQVINRPQLLVDNLPVIQLSLNTSNIEISELILTYLYHDDISNIPLKLTIDLLFAAEELLLERLKTMCAVNISSKFNKFTFEELEKLQDNLDHDVFDLIRVSWEARCEKLEQHITKFLAYNLKSIFDNTNYRDAFSKLIKESAERIKERQDTDTIELIDDIRYYLTKKYAINEDTESFDPLNFSSDDKKDNIKLYNNALAKYESDIEIIDYLLQDLQLDA</sequence>
<dbReference type="InterPro" id="IPR000210">
    <property type="entry name" value="BTB/POZ_dom"/>
</dbReference>
<dbReference type="OrthoDB" id="684045at2759"/>
<evidence type="ECO:0000259" key="3">
    <source>
        <dbReference type="PROSITE" id="PS50097"/>
    </source>
</evidence>
<dbReference type="SMART" id="SM00225">
    <property type="entry name" value="BTB"/>
    <property type="match status" value="2"/>
</dbReference>
<dbReference type="PANTHER" id="PTHR46231">
    <property type="entry name" value="ANKYRIN REPEAT AND BTB/POZ DOMAIN-CONTAINING PROTEIN 1"/>
    <property type="match status" value="1"/>
</dbReference>
<dbReference type="SUPFAM" id="SSF54695">
    <property type="entry name" value="POZ domain"/>
    <property type="match status" value="2"/>
</dbReference>